<dbReference type="GO" id="GO:0005576">
    <property type="term" value="C:extracellular region"/>
    <property type="evidence" value="ECO:0007669"/>
    <property type="project" value="UniProtKB-SubCell"/>
</dbReference>
<dbReference type="EC" id="3.1.1.3" evidence="12"/>
<comment type="similarity">
    <text evidence="11">Belongs to the AB hydrolase superfamily. Lipase family. Class Lip subfamily.</text>
</comment>
<dbReference type="InterPro" id="IPR005152">
    <property type="entry name" value="Lipase_secreted"/>
</dbReference>
<feature type="signal peptide" evidence="12">
    <location>
        <begin position="1"/>
        <end position="16"/>
    </location>
</feature>
<evidence type="ECO:0000256" key="1">
    <source>
        <dbReference type="ARBA" id="ARBA00004613"/>
    </source>
</evidence>
<keyword evidence="5 12" id="KW-0442">Lipid degradation</keyword>
<dbReference type="Gene3D" id="3.40.50.1820">
    <property type="entry name" value="alpha/beta hydrolase"/>
    <property type="match status" value="1"/>
</dbReference>
<feature type="chain" id="PRO_5034444964" description="Lipase" evidence="12">
    <location>
        <begin position="17"/>
        <end position="463"/>
    </location>
</feature>
<proteinExistence type="inferred from homology"/>
<keyword evidence="6" id="KW-0843">Virulence</keyword>
<dbReference type="SMR" id="A0A8H6F224"/>
<evidence type="ECO:0000256" key="11">
    <source>
        <dbReference type="ARBA" id="ARBA00043986"/>
    </source>
</evidence>
<dbReference type="EMBL" id="JABWAD010000061">
    <property type="protein sequence ID" value="KAF6062735.1"/>
    <property type="molecule type" value="Genomic_DNA"/>
</dbReference>
<evidence type="ECO:0000256" key="5">
    <source>
        <dbReference type="ARBA" id="ARBA00022963"/>
    </source>
</evidence>
<protein>
    <recommendedName>
        <fullName evidence="12">Lipase</fullName>
        <ecNumber evidence="12">3.1.1.3</ecNumber>
    </recommendedName>
</protein>
<evidence type="ECO:0000256" key="2">
    <source>
        <dbReference type="ARBA" id="ARBA00022525"/>
    </source>
</evidence>
<dbReference type="GO" id="GO:0004806">
    <property type="term" value="F:triacylglycerol lipase activity"/>
    <property type="evidence" value="ECO:0007669"/>
    <property type="project" value="UniProtKB-UniRule"/>
</dbReference>
<dbReference type="GO" id="GO:0016042">
    <property type="term" value="P:lipid catabolic process"/>
    <property type="evidence" value="ECO:0007669"/>
    <property type="project" value="UniProtKB-UniRule"/>
</dbReference>
<keyword evidence="3 12" id="KW-0732">Signal</keyword>
<reference evidence="13 14" key="1">
    <citation type="submission" date="2020-03" db="EMBL/GenBank/DDBJ databases">
        <title>FDA dAtabase for Regulatory Grade micrObial Sequences (FDA-ARGOS): Supporting development and validation of Infectious Disease Dx tests.</title>
        <authorList>
            <person name="Campos J."/>
            <person name="Goldberg B."/>
            <person name="Tallon L."/>
            <person name="Sadzewicz L."/>
            <person name="Vavikolanu K."/>
            <person name="Mehta A."/>
            <person name="Aluvathingal J."/>
            <person name="Nadendla S."/>
            <person name="Nandy P."/>
            <person name="Geyer C."/>
            <person name="Yan Y."/>
            <person name="Sichtig H."/>
        </authorList>
    </citation>
    <scope>NUCLEOTIDE SEQUENCE [LARGE SCALE GENOMIC DNA]</scope>
    <source>
        <strain evidence="13 14">FDAARGOS_656</strain>
    </source>
</reference>
<evidence type="ECO:0000256" key="8">
    <source>
        <dbReference type="ARBA" id="ARBA00023157"/>
    </source>
</evidence>
<keyword evidence="2 12" id="KW-0964">Secreted</keyword>
<sequence>MRDLILFLSLLHTIFASLFSLKPPSQDDFYKAPAGFKAAKPGDILKTRKSPNKPSSLYAPVDVQNSWQLLVRSEDSFGNPNAFVTTIIQPKNADPSKVVSYQNWEDASNINCSPSYGSQLGAPLSTILTQLDMTFIVPPLKSGYYVVLPDYEGPKSTFGVGRQSGKATLDSIKAVLKTKDFSGINDDAKVVLWGYSGGSFASGWAAVLQPEYAPELKDNLIGAALGGFAANLTGIAESVDGEVFSGFIPLALNGIANEYPDFKKRLYEEVKPGAKADLQKGAENCLAASLISYPMYQYFTGPRRVFEKGWSLLEDKTIGKTLEDNLLIALSKEHMPQIPIFVYHGTIDKIIPIKDSIKIYKNWCDWGIGSFEFSEDKSNGHTTETVVGAPAALTWIDARFAGKPAVEGCSFTTRASNFLYPNISESAASYFKGIYQTILRSKLGSGVTSDDVSVNGLRSLYHT</sequence>
<evidence type="ECO:0000256" key="4">
    <source>
        <dbReference type="ARBA" id="ARBA00022801"/>
    </source>
</evidence>
<dbReference type="AlphaFoldDB" id="A0A8H6F224"/>
<dbReference type="OMA" id="RQYCATG"/>
<keyword evidence="7 12" id="KW-0443">Lipid metabolism</keyword>
<gene>
    <name evidence="13" type="primary">LIP6</name>
    <name evidence="13" type="ORF">FOB64_005791</name>
</gene>
<comment type="caution">
    <text evidence="13">The sequence shown here is derived from an EMBL/GenBank/DDBJ whole genome shotgun (WGS) entry which is preliminary data.</text>
</comment>
<evidence type="ECO:0000313" key="14">
    <source>
        <dbReference type="Proteomes" id="UP000536275"/>
    </source>
</evidence>
<dbReference type="Pfam" id="PF03583">
    <property type="entry name" value="LIP"/>
    <property type="match status" value="1"/>
</dbReference>
<evidence type="ECO:0000256" key="7">
    <source>
        <dbReference type="ARBA" id="ARBA00023098"/>
    </source>
</evidence>
<comment type="subcellular location">
    <subcellularLocation>
        <location evidence="1">Secreted</location>
    </subcellularLocation>
</comment>
<accession>A0A8H6F224</accession>
<evidence type="ECO:0000256" key="12">
    <source>
        <dbReference type="PIRNR" id="PIRNR029171"/>
    </source>
</evidence>
<evidence type="ECO:0000256" key="9">
    <source>
        <dbReference type="ARBA" id="ARBA00023180"/>
    </source>
</evidence>
<keyword evidence="9" id="KW-0325">Glycoprotein</keyword>
<evidence type="ECO:0000256" key="10">
    <source>
        <dbReference type="ARBA" id="ARBA00023369"/>
    </source>
</evidence>
<evidence type="ECO:0000313" key="13">
    <source>
        <dbReference type="EMBL" id="KAF6062735.1"/>
    </source>
</evidence>
<evidence type="ECO:0000256" key="3">
    <source>
        <dbReference type="ARBA" id="ARBA00022729"/>
    </source>
</evidence>
<comment type="catalytic activity">
    <reaction evidence="10">
        <text>a triacylglycerol + H2O = a diacylglycerol + a fatty acid + H(+)</text>
        <dbReference type="Rhea" id="RHEA:12044"/>
        <dbReference type="ChEBI" id="CHEBI:15377"/>
        <dbReference type="ChEBI" id="CHEBI:15378"/>
        <dbReference type="ChEBI" id="CHEBI:17855"/>
        <dbReference type="ChEBI" id="CHEBI:18035"/>
        <dbReference type="ChEBI" id="CHEBI:28868"/>
        <dbReference type="EC" id="3.1.1.3"/>
    </reaction>
    <physiologicalReaction direction="left-to-right" evidence="10">
        <dbReference type="Rhea" id="RHEA:12045"/>
    </physiologicalReaction>
</comment>
<keyword evidence="8" id="KW-1015">Disulfide bond</keyword>
<dbReference type="SUPFAM" id="SSF53474">
    <property type="entry name" value="alpha/beta-Hydrolases"/>
    <property type="match status" value="1"/>
</dbReference>
<dbReference type="Gene3D" id="1.10.260.130">
    <property type="match status" value="1"/>
</dbReference>
<evidence type="ECO:0000256" key="6">
    <source>
        <dbReference type="ARBA" id="ARBA00023026"/>
    </source>
</evidence>
<dbReference type="InterPro" id="IPR029058">
    <property type="entry name" value="AB_hydrolase_fold"/>
</dbReference>
<dbReference type="PANTHER" id="PTHR34853:SF1">
    <property type="entry name" value="LIPASE 5"/>
    <property type="match status" value="1"/>
</dbReference>
<name>A0A8H6F224_CANAX</name>
<dbReference type="PIRSF" id="PIRSF029171">
    <property type="entry name" value="Esterase_LipA"/>
    <property type="match status" value="1"/>
</dbReference>
<organism evidence="13 14">
    <name type="scientific">Candida albicans</name>
    <name type="common">Yeast</name>
    <dbReference type="NCBI Taxonomy" id="5476"/>
    <lineage>
        <taxon>Eukaryota</taxon>
        <taxon>Fungi</taxon>
        <taxon>Dikarya</taxon>
        <taxon>Ascomycota</taxon>
        <taxon>Saccharomycotina</taxon>
        <taxon>Pichiomycetes</taxon>
        <taxon>Debaryomycetaceae</taxon>
        <taxon>Candida/Lodderomyces clade</taxon>
        <taxon>Candida</taxon>
    </lineage>
</organism>
<keyword evidence="4" id="KW-0378">Hydrolase</keyword>
<dbReference type="Proteomes" id="UP000536275">
    <property type="component" value="Unassembled WGS sequence"/>
</dbReference>
<dbReference type="FunFam" id="1.10.260.130:FF:000001">
    <property type="entry name" value="Lipase 2"/>
    <property type="match status" value="1"/>
</dbReference>
<dbReference type="PANTHER" id="PTHR34853">
    <property type="match status" value="1"/>
</dbReference>